<organism evidence="5 6">
    <name type="scientific">Lachnellula suecica</name>
    <dbReference type="NCBI Taxonomy" id="602035"/>
    <lineage>
        <taxon>Eukaryota</taxon>
        <taxon>Fungi</taxon>
        <taxon>Dikarya</taxon>
        <taxon>Ascomycota</taxon>
        <taxon>Pezizomycotina</taxon>
        <taxon>Leotiomycetes</taxon>
        <taxon>Helotiales</taxon>
        <taxon>Lachnaceae</taxon>
        <taxon>Lachnellula</taxon>
    </lineage>
</organism>
<accession>A0A8T9C7T6</accession>
<evidence type="ECO:0000256" key="1">
    <source>
        <dbReference type="ARBA" id="ARBA00022737"/>
    </source>
</evidence>
<name>A0A8T9C7T6_9HELO</name>
<sequence>MATAQSAFDDVLSKFKSRLSKKELDDFKFSSLDDVRVSVVAIQEEQGRRRTMMNLTRIQAFLEAMDQYGKVIEVFLNASSVLCFVWGPMKFCLQVASGWAESFDILLDAYKQLAENLPLLQQFQALFENNQQMIGILSLIYKDILEFHLSALRVFKKPTWKQLFRSTWKDFRTKFQHILDDLRSHKALVESQANLLQIEEARVEREKVRESFAAIEEAERDKKYLAVRTWLSSTKATLDQEAAAGMRKDYPNTGRWIFNDPVIKDWMNPSSTLSNIVWMKGIPGAASRVIEERLRLQPMDGVSTLFFYCKYLDNERRTFLAVARSMLSQLLDAHDDLLPYLYDQCISSGQVSLVSGQTSLELLKTCLESVGQTYIVVDGIDECEIPERKAILSFFTSLIENDVVPGRLRGLFVSQDENDIRKLLRTASVLRLTEDHNKSDIEAYTSHWLNKISIKFGISAATSTHIKTAILNGCDGMFLFAKLVLTNLHDQVSNEKFYQELQPDTFPKGFEQAYGRIVARVYFNQKDGERETAQKLLGWIVCAKRPLKWHEIQGAVSINTETQVVDFHNRQLHTHIRDLCGSLIDVLPGDRVQLVHETAKSYLIHNKHVEARTEEYRLAILTMKYLSFDCFDPDVSEENMTDHLTRGSYAFQDYSVMHWIDHLEELLRYLEAEDMDNFSLLGPSVNAFYDTYGAGELREDEIPIELRRKCGAIEETDYVEHLLLLIINARKSRAADDQISGLGDIGEVIGRNRKLLETLGGSSNSTTTTSKGQLELYYGLNWNKCPRHKCPYFYEGFPNATRRDNHVNRHEKPFCCTELSCPRIHHGFSTEKELKKHMALQHPDPAAFAWRFPKIKQPAQKHRCPECPKEFTRAHSLNIHLKTHGNKREYGCPYCSKSFVRKYDRDRHEENLHSDKKTQTGSVSATAAASMVPTSEIAVAEG</sequence>
<keyword evidence="2" id="KW-0862">Zinc</keyword>
<dbReference type="Proteomes" id="UP000469558">
    <property type="component" value="Unassembled WGS sequence"/>
</dbReference>
<dbReference type="SUPFAM" id="SSF57667">
    <property type="entry name" value="beta-beta-alpha zinc fingers"/>
    <property type="match status" value="1"/>
</dbReference>
<dbReference type="EMBL" id="QGMK01000818">
    <property type="protein sequence ID" value="TVY78217.1"/>
    <property type="molecule type" value="Genomic_DNA"/>
</dbReference>
<evidence type="ECO:0000313" key="6">
    <source>
        <dbReference type="Proteomes" id="UP000469558"/>
    </source>
</evidence>
<dbReference type="Pfam" id="PF22939">
    <property type="entry name" value="WHD_GPIID"/>
    <property type="match status" value="1"/>
</dbReference>
<dbReference type="InterPro" id="IPR054471">
    <property type="entry name" value="GPIID_WHD"/>
</dbReference>
<keyword evidence="6" id="KW-1185">Reference proteome</keyword>
<evidence type="ECO:0000256" key="2">
    <source>
        <dbReference type="PROSITE-ProRule" id="PRU00042"/>
    </source>
</evidence>
<dbReference type="PANTHER" id="PTHR10039">
    <property type="entry name" value="AMELOGENIN"/>
    <property type="match status" value="1"/>
</dbReference>
<dbReference type="OrthoDB" id="21416at2759"/>
<gene>
    <name evidence="5" type="primary">crzA_1</name>
    <name evidence="5" type="ORF">LSUE1_G004169</name>
</gene>
<reference evidence="5 6" key="1">
    <citation type="submission" date="2018-05" db="EMBL/GenBank/DDBJ databases">
        <title>Genome sequencing and assembly of the regulated plant pathogen Lachnellula willkommii and related sister species for the development of diagnostic species identification markers.</title>
        <authorList>
            <person name="Giroux E."/>
            <person name="Bilodeau G."/>
        </authorList>
    </citation>
    <scope>NUCLEOTIDE SEQUENCE [LARGE SCALE GENOMIC DNA]</scope>
    <source>
        <strain evidence="5 6">CBS 268.59</strain>
    </source>
</reference>
<dbReference type="Gene3D" id="3.30.160.60">
    <property type="entry name" value="Classic Zinc Finger"/>
    <property type="match status" value="1"/>
</dbReference>
<evidence type="ECO:0000259" key="4">
    <source>
        <dbReference type="PROSITE" id="PS50157"/>
    </source>
</evidence>
<dbReference type="PANTHER" id="PTHR10039:SF14">
    <property type="entry name" value="NACHT DOMAIN-CONTAINING PROTEIN"/>
    <property type="match status" value="1"/>
</dbReference>
<protein>
    <submittedName>
        <fullName evidence="5">C2H2 finger domain transcription factor crzA</fullName>
    </submittedName>
</protein>
<dbReference type="InterPro" id="IPR013087">
    <property type="entry name" value="Znf_C2H2_type"/>
</dbReference>
<dbReference type="InterPro" id="IPR056884">
    <property type="entry name" value="NPHP3-like_N"/>
</dbReference>
<feature type="region of interest" description="Disordered" evidence="3">
    <location>
        <begin position="906"/>
        <end position="942"/>
    </location>
</feature>
<feature type="domain" description="C2H2-type" evidence="4">
    <location>
        <begin position="890"/>
        <end position="918"/>
    </location>
</feature>
<evidence type="ECO:0000313" key="5">
    <source>
        <dbReference type="EMBL" id="TVY78217.1"/>
    </source>
</evidence>
<dbReference type="SMART" id="SM00355">
    <property type="entry name" value="ZnF_C2H2"/>
    <property type="match status" value="4"/>
</dbReference>
<feature type="compositionally biased region" description="Basic and acidic residues" evidence="3">
    <location>
        <begin position="906"/>
        <end position="918"/>
    </location>
</feature>
<dbReference type="InterPro" id="IPR056125">
    <property type="entry name" value="DUF7708"/>
</dbReference>
<dbReference type="Pfam" id="PF24883">
    <property type="entry name" value="NPHP3_N"/>
    <property type="match status" value="1"/>
</dbReference>
<comment type="caution">
    <text evidence="5">The sequence shown here is derived from an EMBL/GenBank/DDBJ whole genome shotgun (WGS) entry which is preliminary data.</text>
</comment>
<dbReference type="PROSITE" id="PS50157">
    <property type="entry name" value="ZINC_FINGER_C2H2_2"/>
    <property type="match status" value="2"/>
</dbReference>
<dbReference type="PROSITE" id="PS00028">
    <property type="entry name" value="ZINC_FINGER_C2H2_1"/>
    <property type="match status" value="2"/>
</dbReference>
<feature type="domain" description="C2H2-type" evidence="4">
    <location>
        <begin position="862"/>
        <end position="889"/>
    </location>
</feature>
<keyword evidence="2" id="KW-0863">Zinc-finger</keyword>
<keyword evidence="2" id="KW-0479">Metal-binding</keyword>
<keyword evidence="1" id="KW-0677">Repeat</keyword>
<dbReference type="Pfam" id="PF24809">
    <property type="entry name" value="DUF7708"/>
    <property type="match status" value="1"/>
</dbReference>
<dbReference type="GO" id="GO:0008270">
    <property type="term" value="F:zinc ion binding"/>
    <property type="evidence" value="ECO:0007669"/>
    <property type="project" value="UniProtKB-KW"/>
</dbReference>
<dbReference type="InterPro" id="IPR036236">
    <property type="entry name" value="Znf_C2H2_sf"/>
</dbReference>
<dbReference type="AlphaFoldDB" id="A0A8T9C7T6"/>
<evidence type="ECO:0000256" key="3">
    <source>
        <dbReference type="SAM" id="MobiDB-lite"/>
    </source>
</evidence>
<proteinExistence type="predicted"/>